<evidence type="ECO:0000256" key="7">
    <source>
        <dbReference type="ARBA" id="ARBA00023136"/>
    </source>
</evidence>
<evidence type="ECO:0000256" key="10">
    <source>
        <dbReference type="RuleBase" id="RU351113"/>
    </source>
</evidence>
<keyword evidence="9 10" id="KW-0807">Transducer</keyword>
<feature type="transmembrane region" description="Helical" evidence="10">
    <location>
        <begin position="62"/>
        <end position="80"/>
    </location>
</feature>
<evidence type="ECO:0000256" key="6">
    <source>
        <dbReference type="ARBA" id="ARBA00022989"/>
    </source>
</evidence>
<keyword evidence="5 10" id="KW-0552">Olfaction</keyword>
<evidence type="ECO:0000256" key="5">
    <source>
        <dbReference type="ARBA" id="ARBA00022725"/>
    </source>
</evidence>
<accession>A0A1J0KKJ4</accession>
<organism evidence="11">
    <name type="scientific">Pyrrhalta maculicollis</name>
    <dbReference type="NCBI Taxonomy" id="226885"/>
    <lineage>
        <taxon>Eukaryota</taxon>
        <taxon>Metazoa</taxon>
        <taxon>Ecdysozoa</taxon>
        <taxon>Arthropoda</taxon>
        <taxon>Hexapoda</taxon>
        <taxon>Insecta</taxon>
        <taxon>Pterygota</taxon>
        <taxon>Neoptera</taxon>
        <taxon>Endopterygota</taxon>
        <taxon>Coleoptera</taxon>
        <taxon>Polyphaga</taxon>
        <taxon>Cucujiformia</taxon>
        <taxon>Chrysomeloidea</taxon>
        <taxon>Chrysomelidae</taxon>
        <taxon>Galerucinae</taxon>
        <taxon>Coelomerites</taxon>
        <taxon>Pyrrhalta</taxon>
    </lineage>
</organism>
<comment type="subcellular location">
    <subcellularLocation>
        <location evidence="1 10">Cell membrane</location>
        <topology evidence="1 10">Multi-pass membrane protein</topology>
    </subcellularLocation>
</comment>
<reference evidence="11" key="1">
    <citation type="journal article" date="2016" name="Insect Biochem. Mol. Biol.">
        <title>Comparative transcriptome analysis of chemosensory genes in two sister leaf beetles provides insights into chemosensory speciation.</title>
        <authorList>
            <person name="Zhang B."/>
            <person name="Zhang W."/>
            <person name="Nie R.E."/>
            <person name="Li W.Z."/>
            <person name="Segraves K.A."/>
            <person name="Yang X.K."/>
            <person name="Xue H.J."/>
        </authorList>
    </citation>
    <scope>NUCLEOTIDE SEQUENCE</scope>
</reference>
<dbReference type="GO" id="GO:0005549">
    <property type="term" value="F:odorant binding"/>
    <property type="evidence" value="ECO:0007669"/>
    <property type="project" value="InterPro"/>
</dbReference>
<dbReference type="GO" id="GO:0005886">
    <property type="term" value="C:plasma membrane"/>
    <property type="evidence" value="ECO:0007669"/>
    <property type="project" value="UniProtKB-SubCell"/>
</dbReference>
<dbReference type="Pfam" id="PF02949">
    <property type="entry name" value="7tm_6"/>
    <property type="match status" value="1"/>
</dbReference>
<evidence type="ECO:0000256" key="3">
    <source>
        <dbReference type="ARBA" id="ARBA00022606"/>
    </source>
</evidence>
<comment type="similarity">
    <text evidence="10">Belongs to the insect chemoreceptor superfamily. Heteromeric odorant receptor channel (TC 1.A.69) family.</text>
</comment>
<keyword evidence="6 10" id="KW-1133">Transmembrane helix</keyword>
<dbReference type="InterPro" id="IPR004117">
    <property type="entry name" value="7tm6_olfct_rcpt"/>
</dbReference>
<evidence type="ECO:0000313" key="11">
    <source>
        <dbReference type="EMBL" id="APC94240.1"/>
    </source>
</evidence>
<feature type="transmembrane region" description="Helical" evidence="10">
    <location>
        <begin position="127"/>
        <end position="147"/>
    </location>
</feature>
<keyword evidence="4 10" id="KW-0812">Transmembrane</keyword>
<dbReference type="PANTHER" id="PTHR21137">
    <property type="entry name" value="ODORANT RECEPTOR"/>
    <property type="match status" value="1"/>
</dbReference>
<evidence type="ECO:0000256" key="9">
    <source>
        <dbReference type="ARBA" id="ARBA00023224"/>
    </source>
</evidence>
<keyword evidence="3 10" id="KW-0716">Sensory transduction</keyword>
<dbReference type="AlphaFoldDB" id="A0A1J0KKJ4"/>
<evidence type="ECO:0000256" key="4">
    <source>
        <dbReference type="ARBA" id="ARBA00022692"/>
    </source>
</evidence>
<feature type="transmembrane region" description="Helical" evidence="10">
    <location>
        <begin position="238"/>
        <end position="264"/>
    </location>
</feature>
<protein>
    <recommendedName>
        <fullName evidence="10">Odorant receptor</fullName>
    </recommendedName>
</protein>
<evidence type="ECO:0000256" key="2">
    <source>
        <dbReference type="ARBA" id="ARBA00022475"/>
    </source>
</evidence>
<dbReference type="EMBL" id="KX290669">
    <property type="protein sequence ID" value="APC94240.1"/>
    <property type="molecule type" value="mRNA"/>
</dbReference>
<dbReference type="GO" id="GO:0004984">
    <property type="term" value="F:olfactory receptor activity"/>
    <property type="evidence" value="ECO:0007669"/>
    <property type="project" value="InterPro"/>
</dbReference>
<proteinExistence type="evidence at transcript level"/>
<keyword evidence="7 10" id="KW-0472">Membrane</keyword>
<feature type="transmembrane region" description="Helical" evidence="10">
    <location>
        <begin position="276"/>
        <end position="294"/>
    </location>
</feature>
<comment type="caution">
    <text evidence="10">Lacks conserved residue(s) required for the propagation of feature annotation.</text>
</comment>
<name>A0A1J0KKJ4_9CUCU</name>
<evidence type="ECO:0000256" key="1">
    <source>
        <dbReference type="ARBA" id="ARBA00004651"/>
    </source>
</evidence>
<keyword evidence="8 10" id="KW-0675">Receptor</keyword>
<feature type="transmembrane region" description="Helical" evidence="10">
    <location>
        <begin position="167"/>
        <end position="189"/>
    </location>
</feature>
<evidence type="ECO:0000256" key="8">
    <source>
        <dbReference type="ARBA" id="ARBA00023170"/>
    </source>
</evidence>
<dbReference type="GO" id="GO:0007165">
    <property type="term" value="P:signal transduction"/>
    <property type="evidence" value="ECO:0007669"/>
    <property type="project" value="UniProtKB-KW"/>
</dbReference>
<sequence>MYLNFLQSFKTELAIVKSCGVWDYVFKCRYQFLYVLYFIIVNIGLAMYNLMKFNDMLQSNTLETAVAAGFVLPIALMGNIRSLCFFMNRKEFFELLTSMDDEIFRPKNTAQMVMAQKMLKYYNNFKLGMYAFSILPSFGCPIGRIIFGESGQKYCEAVITSSRGTAIYLFQAVSLGMISVINVVTNYFMVGFSLFIALQCDQLCHHLEHIDVTKNFKIKEFVQHHRRILRFAENTEKLFSFIYFSFIIMCLLAFCTTLFMISIIEDRYSFQCLHLIFYQLSIFIMLFIPCWFATQVNIKSEKIPLAAYSCAWTENPRSFKNDLIIFMNNSQKPIQFKAWNLVDLSLETYMAVIKTSFSYYTVLNSLIFEED</sequence>
<keyword evidence="2" id="KW-1003">Cell membrane</keyword>
<feature type="transmembrane region" description="Helical" evidence="10">
    <location>
        <begin position="32"/>
        <end position="50"/>
    </location>
</feature>
<dbReference type="PANTHER" id="PTHR21137:SF35">
    <property type="entry name" value="ODORANT RECEPTOR 19A-RELATED"/>
    <property type="match status" value="1"/>
</dbReference>